<dbReference type="InterPro" id="IPR027640">
    <property type="entry name" value="Kinesin-like_fam"/>
</dbReference>
<evidence type="ECO:0000256" key="2">
    <source>
        <dbReference type="ARBA" id="ARBA00023175"/>
    </source>
</evidence>
<accession>A0A3L6QC72</accession>
<organism evidence="5 6">
    <name type="scientific">Panicum miliaceum</name>
    <name type="common">Proso millet</name>
    <name type="synonym">Broomcorn millet</name>
    <dbReference type="NCBI Taxonomy" id="4540"/>
    <lineage>
        <taxon>Eukaryota</taxon>
        <taxon>Viridiplantae</taxon>
        <taxon>Streptophyta</taxon>
        <taxon>Embryophyta</taxon>
        <taxon>Tracheophyta</taxon>
        <taxon>Spermatophyta</taxon>
        <taxon>Magnoliopsida</taxon>
        <taxon>Liliopsida</taxon>
        <taxon>Poales</taxon>
        <taxon>Poaceae</taxon>
        <taxon>PACMAD clade</taxon>
        <taxon>Panicoideae</taxon>
        <taxon>Panicodae</taxon>
        <taxon>Paniceae</taxon>
        <taxon>Panicinae</taxon>
        <taxon>Panicum</taxon>
        <taxon>Panicum sect. Panicum</taxon>
    </lineage>
</organism>
<reference evidence="6" key="1">
    <citation type="journal article" date="2019" name="Nat. Commun.">
        <title>The genome of broomcorn millet.</title>
        <authorList>
            <person name="Zou C."/>
            <person name="Miki D."/>
            <person name="Li D."/>
            <person name="Tang Q."/>
            <person name="Xiao L."/>
            <person name="Rajput S."/>
            <person name="Deng P."/>
            <person name="Jia W."/>
            <person name="Huang R."/>
            <person name="Zhang M."/>
            <person name="Sun Y."/>
            <person name="Hu J."/>
            <person name="Fu X."/>
            <person name="Schnable P.S."/>
            <person name="Li F."/>
            <person name="Zhang H."/>
            <person name="Feng B."/>
            <person name="Zhu X."/>
            <person name="Liu R."/>
            <person name="Schnable J.C."/>
            <person name="Zhu J.-K."/>
            <person name="Zhang H."/>
        </authorList>
    </citation>
    <scope>NUCLEOTIDE SEQUENCE [LARGE SCALE GENOMIC DNA]</scope>
</reference>
<dbReference type="STRING" id="4540.A0A3L6QC72"/>
<keyword evidence="1" id="KW-0493">Microtubule</keyword>
<dbReference type="Pfam" id="PF00225">
    <property type="entry name" value="Kinesin"/>
    <property type="match status" value="1"/>
</dbReference>
<dbReference type="GO" id="GO:0005524">
    <property type="term" value="F:ATP binding"/>
    <property type="evidence" value="ECO:0007669"/>
    <property type="project" value="InterPro"/>
</dbReference>
<dbReference type="GO" id="GO:0007052">
    <property type="term" value="P:mitotic spindle organization"/>
    <property type="evidence" value="ECO:0007669"/>
    <property type="project" value="TreeGrafter"/>
</dbReference>
<evidence type="ECO:0000313" key="5">
    <source>
        <dbReference type="EMBL" id="RLM75176.1"/>
    </source>
</evidence>
<evidence type="ECO:0000313" key="6">
    <source>
        <dbReference type="Proteomes" id="UP000275267"/>
    </source>
</evidence>
<dbReference type="InterPro" id="IPR027417">
    <property type="entry name" value="P-loop_NTPase"/>
</dbReference>
<dbReference type="GO" id="GO:0005875">
    <property type="term" value="C:microtubule associated complex"/>
    <property type="evidence" value="ECO:0007669"/>
    <property type="project" value="TreeGrafter"/>
</dbReference>
<comment type="similarity">
    <text evidence="3">Belongs to the TRAFAC class myosin-kinesin ATPase superfamily. Kinesin family.</text>
</comment>
<dbReference type="SUPFAM" id="SSF52540">
    <property type="entry name" value="P-loop containing nucleoside triphosphate hydrolases"/>
    <property type="match status" value="1"/>
</dbReference>
<dbReference type="GO" id="GO:0007018">
    <property type="term" value="P:microtubule-based movement"/>
    <property type="evidence" value="ECO:0007669"/>
    <property type="project" value="InterPro"/>
</dbReference>
<dbReference type="GO" id="GO:0008017">
    <property type="term" value="F:microtubule binding"/>
    <property type="evidence" value="ECO:0007669"/>
    <property type="project" value="InterPro"/>
</dbReference>
<dbReference type="PANTHER" id="PTHR47969">
    <property type="entry name" value="CHROMOSOME-ASSOCIATED KINESIN KIF4A-RELATED"/>
    <property type="match status" value="1"/>
</dbReference>
<protein>
    <submittedName>
        <fullName evidence="5">Kinesin-like protein KIF22 isoform X2</fullName>
    </submittedName>
</protein>
<dbReference type="OrthoDB" id="3176171at2759"/>
<proteinExistence type="inferred from homology"/>
<evidence type="ECO:0000256" key="1">
    <source>
        <dbReference type="ARBA" id="ARBA00022701"/>
    </source>
</evidence>
<dbReference type="GO" id="GO:0005874">
    <property type="term" value="C:microtubule"/>
    <property type="evidence" value="ECO:0007669"/>
    <property type="project" value="UniProtKB-KW"/>
</dbReference>
<dbReference type="PANTHER" id="PTHR47969:SF9">
    <property type="entry name" value="KINESIN-LIKE PROTEIN"/>
    <property type="match status" value="1"/>
</dbReference>
<dbReference type="GO" id="GO:0051231">
    <property type="term" value="P:spindle elongation"/>
    <property type="evidence" value="ECO:0007669"/>
    <property type="project" value="TreeGrafter"/>
</dbReference>
<dbReference type="PROSITE" id="PS50067">
    <property type="entry name" value="KINESIN_MOTOR_2"/>
    <property type="match status" value="1"/>
</dbReference>
<dbReference type="InterPro" id="IPR001752">
    <property type="entry name" value="Kinesin_motor_dom"/>
</dbReference>
<evidence type="ECO:0000256" key="3">
    <source>
        <dbReference type="PROSITE-ProRule" id="PRU00283"/>
    </source>
</evidence>
<dbReference type="Proteomes" id="UP000275267">
    <property type="component" value="Unassembled WGS sequence"/>
</dbReference>
<sequence>MALDDKDGSIEEFQELYPIGVHRREGAHTVLSLRVSTEVVKGKINLIDLAALNKNELRVPYRECKLTRMLQDSLGGSSRAVMIACQNPAEYQEGVS</sequence>
<dbReference type="AlphaFoldDB" id="A0A3L6QC72"/>
<keyword evidence="2" id="KW-0505">Motor protein</keyword>
<name>A0A3L6QC72_PANMI</name>
<dbReference type="InterPro" id="IPR036961">
    <property type="entry name" value="Kinesin_motor_dom_sf"/>
</dbReference>
<dbReference type="GO" id="GO:0003777">
    <property type="term" value="F:microtubule motor activity"/>
    <property type="evidence" value="ECO:0007669"/>
    <property type="project" value="InterPro"/>
</dbReference>
<feature type="domain" description="Kinesin motor" evidence="4">
    <location>
        <begin position="1"/>
        <end position="96"/>
    </location>
</feature>
<gene>
    <name evidence="5" type="ORF">C2845_PM15G02150</name>
</gene>
<dbReference type="Gene3D" id="3.40.850.10">
    <property type="entry name" value="Kinesin motor domain"/>
    <property type="match status" value="1"/>
</dbReference>
<evidence type="ECO:0000259" key="4">
    <source>
        <dbReference type="PROSITE" id="PS50067"/>
    </source>
</evidence>
<comment type="caution">
    <text evidence="3">Lacks conserved residue(s) required for the propagation of feature annotation.</text>
</comment>
<dbReference type="EMBL" id="PQIB02000013">
    <property type="protein sequence ID" value="RLM75176.1"/>
    <property type="molecule type" value="Genomic_DNA"/>
</dbReference>
<comment type="caution">
    <text evidence="5">The sequence shown here is derived from an EMBL/GenBank/DDBJ whole genome shotgun (WGS) entry which is preliminary data.</text>
</comment>
<keyword evidence="6" id="KW-1185">Reference proteome</keyword>